<feature type="domain" description="Fungal lipase-type" evidence="20">
    <location>
        <begin position="358"/>
        <end position="386"/>
    </location>
</feature>
<evidence type="ECO:0000256" key="12">
    <source>
        <dbReference type="ARBA" id="ARBA00022989"/>
    </source>
</evidence>
<evidence type="ECO:0000256" key="17">
    <source>
        <dbReference type="ARBA" id="ARBA00024663"/>
    </source>
</evidence>
<organism evidence="21 22">
    <name type="scientific">Coemansia brasiliensis</name>
    <dbReference type="NCBI Taxonomy" id="2650707"/>
    <lineage>
        <taxon>Eukaryota</taxon>
        <taxon>Fungi</taxon>
        <taxon>Fungi incertae sedis</taxon>
        <taxon>Zoopagomycota</taxon>
        <taxon>Kickxellomycotina</taxon>
        <taxon>Kickxellomycetes</taxon>
        <taxon>Kickxellales</taxon>
        <taxon>Kickxellaceae</taxon>
        <taxon>Coemansia</taxon>
    </lineage>
</organism>
<comment type="similarity">
    <text evidence="4">Belongs to the AB hydrolase superfamily. Lipase family.</text>
</comment>
<dbReference type="EC" id="3.1.1.3" evidence="6"/>
<dbReference type="GO" id="GO:0032585">
    <property type="term" value="C:multivesicular body membrane"/>
    <property type="evidence" value="ECO:0007669"/>
    <property type="project" value="UniProtKB-SubCell"/>
</dbReference>
<dbReference type="GO" id="GO:0034727">
    <property type="term" value="P:piecemeal microautophagy of the nucleus"/>
    <property type="evidence" value="ECO:0007669"/>
    <property type="project" value="TreeGrafter"/>
</dbReference>
<dbReference type="EMBL" id="JANBUW010000057">
    <property type="protein sequence ID" value="KAJ2849805.1"/>
    <property type="molecule type" value="Genomic_DNA"/>
</dbReference>
<keyword evidence="11" id="KW-0735">Signal-anchor</keyword>
<evidence type="ECO:0000256" key="2">
    <source>
        <dbReference type="ARBA" id="ARBA00004270"/>
    </source>
</evidence>
<evidence type="ECO:0000256" key="3">
    <source>
        <dbReference type="ARBA" id="ARBA00004343"/>
    </source>
</evidence>
<dbReference type="Proteomes" id="UP001139887">
    <property type="component" value="Unassembled WGS sequence"/>
</dbReference>
<evidence type="ECO:0000256" key="14">
    <source>
        <dbReference type="ARBA" id="ARBA00023098"/>
    </source>
</evidence>
<dbReference type="OrthoDB" id="58570at2759"/>
<dbReference type="InterPro" id="IPR050805">
    <property type="entry name" value="ATG15_Lipase"/>
</dbReference>
<evidence type="ECO:0000256" key="15">
    <source>
        <dbReference type="ARBA" id="ARBA00023136"/>
    </source>
</evidence>
<comment type="subunit">
    <text evidence="5">Binds to both phosphatidylinositol (PI) and phosphatidylinositol 3,5-bisphosphate (PIP2).</text>
</comment>
<keyword evidence="10" id="KW-0442">Lipid degradation</keyword>
<accession>A0A9W8M135</accession>
<evidence type="ECO:0000313" key="22">
    <source>
        <dbReference type="Proteomes" id="UP001139887"/>
    </source>
</evidence>
<name>A0A9W8M135_9FUNG</name>
<evidence type="ECO:0000256" key="16">
    <source>
        <dbReference type="ARBA" id="ARBA00023180"/>
    </source>
</evidence>
<dbReference type="Pfam" id="PF01764">
    <property type="entry name" value="Lipase_3"/>
    <property type="match status" value="1"/>
</dbReference>
<keyword evidence="9 21" id="KW-0378">Hydrolase</keyword>
<evidence type="ECO:0000313" key="21">
    <source>
        <dbReference type="EMBL" id="KAJ2849805.1"/>
    </source>
</evidence>
<protein>
    <recommendedName>
        <fullName evidence="6">triacylglycerol lipase</fullName>
        <ecNumber evidence="6">3.1.1.3</ecNumber>
    </recommendedName>
    <alternativeName>
        <fullName evidence="18">Autophagy-related protein 15</fullName>
    </alternativeName>
</protein>
<dbReference type="Gene3D" id="3.40.50.1820">
    <property type="entry name" value="alpha/beta hydrolase"/>
    <property type="match status" value="1"/>
</dbReference>
<dbReference type="InterPro" id="IPR029058">
    <property type="entry name" value="AB_hydrolase_fold"/>
</dbReference>
<evidence type="ECO:0000256" key="8">
    <source>
        <dbReference type="ARBA" id="ARBA00022753"/>
    </source>
</evidence>
<comment type="catalytic activity">
    <reaction evidence="1">
        <text>a triacylglycerol + H2O = a diacylglycerol + a fatty acid + H(+)</text>
        <dbReference type="Rhea" id="RHEA:12044"/>
        <dbReference type="ChEBI" id="CHEBI:15377"/>
        <dbReference type="ChEBI" id="CHEBI:15378"/>
        <dbReference type="ChEBI" id="CHEBI:17855"/>
        <dbReference type="ChEBI" id="CHEBI:18035"/>
        <dbReference type="ChEBI" id="CHEBI:28868"/>
        <dbReference type="EC" id="3.1.1.3"/>
    </reaction>
</comment>
<evidence type="ECO:0000256" key="7">
    <source>
        <dbReference type="ARBA" id="ARBA00022692"/>
    </source>
</evidence>
<evidence type="ECO:0000256" key="10">
    <source>
        <dbReference type="ARBA" id="ARBA00022963"/>
    </source>
</evidence>
<dbReference type="GO" id="GO:0005775">
    <property type="term" value="C:vacuolar lumen"/>
    <property type="evidence" value="ECO:0007669"/>
    <property type="project" value="TreeGrafter"/>
</dbReference>
<keyword evidence="14" id="KW-0443">Lipid metabolism</keyword>
<evidence type="ECO:0000256" key="1">
    <source>
        <dbReference type="ARBA" id="ARBA00001024"/>
    </source>
</evidence>
<evidence type="ECO:0000256" key="13">
    <source>
        <dbReference type="ARBA" id="ARBA00023006"/>
    </source>
</evidence>
<dbReference type="PANTHER" id="PTHR47175">
    <property type="entry name" value="LIPASE ATG15-RELATED"/>
    <property type="match status" value="1"/>
</dbReference>
<dbReference type="GO" id="GO:0034496">
    <property type="term" value="P:multivesicular body membrane disassembly"/>
    <property type="evidence" value="ECO:0007669"/>
    <property type="project" value="TreeGrafter"/>
</dbReference>
<keyword evidence="12 19" id="KW-1133">Transmembrane helix</keyword>
<keyword evidence="7 19" id="KW-0812">Transmembrane</keyword>
<dbReference type="GO" id="GO:0006660">
    <property type="term" value="P:phosphatidylserine catabolic process"/>
    <property type="evidence" value="ECO:0007669"/>
    <property type="project" value="TreeGrafter"/>
</dbReference>
<evidence type="ECO:0000256" key="4">
    <source>
        <dbReference type="ARBA" id="ARBA00010701"/>
    </source>
</evidence>
<sequence length="525" mass="57632">MEKIESELAPPILGRQTGRSKLRIALQVVVASVVITSIVRWYLGGPIQMVPGKGGLPSSEAELILRDVYVQSTPKPPSSLVALSVQGTQAGKAALKQWYNEQASMARERGYMFPFRMSRWSRQEGAMGIRNRDDQLTAVHKLAFSHGGGGRDGAIATAEVGAAGNVAAGGTSRMLHGLRKQYLRSAHGQRHSYWTETEKNITSGKWAYYIDDGLQVPNVTHKATLVQLARMAANAYQPTDSETWEQLGDRWDTHNSFGWADDGVRGHVFADATNTTVVLSLKGTSSTFFLGGGSETSARDKFNDNRLFSCCCAYVDFTWSTVCDCHMSGSKCDAVCLRDALNDEAADNYFFAAAQIFMDVVMRYPEATIVLTGHSLGGALAALLGLTFGLPAIGFEAPGDRLAAERLHLPLPPAAAQDRLPLFHVGHTADPVFMGVCSGRTSSCYYAGYAMESRCHNGRQLVFDTVARRDWRVDIRHHRINEVVYLVLEPWGITDPEEAFPKLELEDPDCVDCGLWKFIDENSPQ</sequence>
<keyword evidence="15 19" id="KW-0472">Membrane</keyword>
<keyword evidence="22" id="KW-1185">Reference proteome</keyword>
<evidence type="ECO:0000256" key="18">
    <source>
        <dbReference type="ARBA" id="ARBA00029828"/>
    </source>
</evidence>
<dbReference type="AlphaFoldDB" id="A0A9W8M135"/>
<dbReference type="InterPro" id="IPR002921">
    <property type="entry name" value="Fungal_lipase-type"/>
</dbReference>
<feature type="transmembrane region" description="Helical" evidence="19">
    <location>
        <begin position="24"/>
        <end position="43"/>
    </location>
</feature>
<dbReference type="GO" id="GO:0004620">
    <property type="term" value="F:phospholipase activity"/>
    <property type="evidence" value="ECO:0007669"/>
    <property type="project" value="TreeGrafter"/>
</dbReference>
<comment type="caution">
    <text evidence="21">The sequence shown here is derived from an EMBL/GenBank/DDBJ whole genome shotgun (WGS) entry which is preliminary data.</text>
</comment>
<gene>
    <name evidence="21" type="primary">ATG15</name>
    <name evidence="21" type="ORF">IWW36_002358</name>
</gene>
<dbReference type="GO" id="GO:0004806">
    <property type="term" value="F:triacylglycerol lipase activity"/>
    <property type="evidence" value="ECO:0007669"/>
    <property type="project" value="UniProtKB-EC"/>
</dbReference>
<comment type="subcellular location">
    <subcellularLocation>
        <location evidence="3">Endosome</location>
        <location evidence="3">Multivesicular body membrane</location>
        <topology evidence="3">Single-pass type II membrane protein</topology>
    </subcellularLocation>
    <subcellularLocation>
        <location evidence="2">Prevacuolar compartment membrane</location>
        <topology evidence="2">Single-pass type II membrane protein</topology>
    </subcellularLocation>
</comment>
<keyword evidence="13" id="KW-0072">Autophagy</keyword>
<evidence type="ECO:0000256" key="6">
    <source>
        <dbReference type="ARBA" id="ARBA00013279"/>
    </source>
</evidence>
<evidence type="ECO:0000256" key="11">
    <source>
        <dbReference type="ARBA" id="ARBA00022968"/>
    </source>
</evidence>
<evidence type="ECO:0000256" key="19">
    <source>
        <dbReference type="SAM" id="Phobius"/>
    </source>
</evidence>
<keyword evidence="16" id="KW-0325">Glycoprotein</keyword>
<evidence type="ECO:0000256" key="5">
    <source>
        <dbReference type="ARBA" id="ARBA00011137"/>
    </source>
</evidence>
<dbReference type="GO" id="GO:0046461">
    <property type="term" value="P:neutral lipid catabolic process"/>
    <property type="evidence" value="ECO:0007669"/>
    <property type="project" value="TreeGrafter"/>
</dbReference>
<reference evidence="21" key="1">
    <citation type="submission" date="2022-07" db="EMBL/GenBank/DDBJ databases">
        <title>Phylogenomic reconstructions and comparative analyses of Kickxellomycotina fungi.</title>
        <authorList>
            <person name="Reynolds N.K."/>
            <person name="Stajich J.E."/>
            <person name="Barry K."/>
            <person name="Grigoriev I.V."/>
            <person name="Crous P."/>
            <person name="Smith M.E."/>
        </authorList>
    </citation>
    <scope>NUCLEOTIDE SEQUENCE</scope>
    <source>
        <strain evidence="21">NRRL 1566</strain>
    </source>
</reference>
<comment type="function">
    <text evidence="17">Lipase which is essential for lysis of subvacuolar cytoplasm to vacuole targeted bodies and intravacuolar autophagic bodies. Involved in the lysis of intravacuolar multivesicular body (MVB) vesicles. The intravacuolar membrane disintegration by ATG15 is critical to life span extension.</text>
</comment>
<evidence type="ECO:0000256" key="9">
    <source>
        <dbReference type="ARBA" id="ARBA00022801"/>
    </source>
</evidence>
<evidence type="ECO:0000259" key="20">
    <source>
        <dbReference type="Pfam" id="PF01764"/>
    </source>
</evidence>
<dbReference type="SUPFAM" id="SSF53474">
    <property type="entry name" value="alpha/beta-Hydrolases"/>
    <property type="match status" value="1"/>
</dbReference>
<proteinExistence type="inferred from homology"/>
<keyword evidence="8" id="KW-0967">Endosome</keyword>
<dbReference type="PANTHER" id="PTHR47175:SF2">
    <property type="entry name" value="LIPASE ATG15-RELATED"/>
    <property type="match status" value="1"/>
</dbReference>